<proteinExistence type="predicted"/>
<gene>
    <name evidence="3" type="ORF">ENM99_00635</name>
</gene>
<dbReference type="InterPro" id="IPR029069">
    <property type="entry name" value="HotDog_dom_sf"/>
</dbReference>
<dbReference type="PANTHER" id="PTHR42856">
    <property type="entry name" value="ACYL-COENZYME A THIOESTERASE PAAI"/>
    <property type="match status" value="1"/>
</dbReference>
<dbReference type="GO" id="GO:0016289">
    <property type="term" value="F:acyl-CoA hydrolase activity"/>
    <property type="evidence" value="ECO:0007669"/>
    <property type="project" value="TreeGrafter"/>
</dbReference>
<dbReference type="InterPro" id="IPR003736">
    <property type="entry name" value="PAAI_dom"/>
</dbReference>
<dbReference type="Pfam" id="PF03061">
    <property type="entry name" value="4HBT"/>
    <property type="match status" value="1"/>
</dbReference>
<dbReference type="Proteomes" id="UP000886400">
    <property type="component" value="Unassembled WGS sequence"/>
</dbReference>
<dbReference type="SUPFAM" id="SSF54637">
    <property type="entry name" value="Thioesterase/thiol ester dehydrase-isomerase"/>
    <property type="match status" value="1"/>
</dbReference>
<evidence type="ECO:0000259" key="2">
    <source>
        <dbReference type="Pfam" id="PF03061"/>
    </source>
</evidence>
<dbReference type="InterPro" id="IPR052723">
    <property type="entry name" value="Acyl-CoA_thioesterase_PaaI"/>
</dbReference>
<name>A0A7C6E804_DESAE</name>
<evidence type="ECO:0000313" key="3">
    <source>
        <dbReference type="EMBL" id="HHS48368.1"/>
    </source>
</evidence>
<dbReference type="AlphaFoldDB" id="A0A7C6E804"/>
<sequence>MDVVEFLKENDQVSKWLNIDVVEAKPGYVCTKMTVRKDMLNAAGVCHGGVIFSLSDYTFAIASNIYGNVALAISANINFANAAKDGDVLIAKAKELNKTRKLGIYEIKVFRESDNKLIAVFNGEVFIKSENILKAKI</sequence>
<dbReference type="InterPro" id="IPR006683">
    <property type="entry name" value="Thioestr_dom"/>
</dbReference>
<keyword evidence="1" id="KW-0378">Hydrolase</keyword>
<reference evidence="3" key="1">
    <citation type="journal article" date="2020" name="mSystems">
        <title>Genome- and Community-Level Interaction Insights into Carbon Utilization and Element Cycling Functions of Hydrothermarchaeota in Hydrothermal Sediment.</title>
        <authorList>
            <person name="Zhou Z."/>
            <person name="Liu Y."/>
            <person name="Xu W."/>
            <person name="Pan J."/>
            <person name="Luo Z.H."/>
            <person name="Li M."/>
        </authorList>
    </citation>
    <scope>NUCLEOTIDE SEQUENCE [LARGE SCALE GENOMIC DNA]</scope>
    <source>
        <strain evidence="3">SpSt-1135</strain>
    </source>
</reference>
<comment type="caution">
    <text evidence="3">The sequence shown here is derived from an EMBL/GenBank/DDBJ whole genome shotgun (WGS) entry which is preliminary data.</text>
</comment>
<organism evidence="3">
    <name type="scientific">Desulfurella acetivorans</name>
    <dbReference type="NCBI Taxonomy" id="33002"/>
    <lineage>
        <taxon>Bacteria</taxon>
        <taxon>Pseudomonadati</taxon>
        <taxon>Campylobacterota</taxon>
        <taxon>Desulfurellia</taxon>
        <taxon>Desulfurellales</taxon>
        <taxon>Desulfurellaceae</taxon>
        <taxon>Desulfurella</taxon>
    </lineage>
</organism>
<evidence type="ECO:0000256" key="1">
    <source>
        <dbReference type="ARBA" id="ARBA00022801"/>
    </source>
</evidence>
<accession>A0A7C6E804</accession>
<dbReference type="PANTHER" id="PTHR42856:SF1">
    <property type="entry name" value="ACYL-COENZYME A THIOESTERASE PAAI"/>
    <property type="match status" value="1"/>
</dbReference>
<protein>
    <submittedName>
        <fullName evidence="3">Hotdog fold thioesterase</fullName>
    </submittedName>
</protein>
<dbReference type="Gene3D" id="3.10.129.10">
    <property type="entry name" value="Hotdog Thioesterase"/>
    <property type="match status" value="1"/>
</dbReference>
<dbReference type="NCBIfam" id="TIGR00369">
    <property type="entry name" value="unchar_dom_1"/>
    <property type="match status" value="1"/>
</dbReference>
<feature type="domain" description="Thioesterase" evidence="2">
    <location>
        <begin position="44"/>
        <end position="116"/>
    </location>
</feature>
<dbReference type="EMBL" id="DRZX01000031">
    <property type="protein sequence ID" value="HHS48368.1"/>
    <property type="molecule type" value="Genomic_DNA"/>
</dbReference>
<dbReference type="CDD" id="cd03443">
    <property type="entry name" value="PaaI_thioesterase"/>
    <property type="match status" value="1"/>
</dbReference>